<feature type="domain" description="U1-type" evidence="7">
    <location>
        <begin position="126"/>
        <end position="161"/>
    </location>
</feature>
<keyword evidence="6" id="KW-0539">Nucleus</keyword>
<evidence type="ECO:0000256" key="6">
    <source>
        <dbReference type="ARBA" id="ARBA00023242"/>
    </source>
</evidence>
<keyword evidence="5" id="KW-0862">Zinc</keyword>
<dbReference type="InterPro" id="IPR003604">
    <property type="entry name" value="Matrin/U1-like-C_Znf_C2H2"/>
</dbReference>
<dbReference type="SUPFAM" id="SSF57667">
    <property type="entry name" value="beta-beta-alpha zinc fingers"/>
    <property type="match status" value="3"/>
</dbReference>
<dbReference type="GeneTree" id="ENSGT00940000159101"/>
<dbReference type="GO" id="GO:0005634">
    <property type="term" value="C:nucleus"/>
    <property type="evidence" value="ECO:0007669"/>
    <property type="project" value="UniProtKB-SubCell"/>
</dbReference>
<evidence type="ECO:0000259" key="7">
    <source>
        <dbReference type="SMART" id="SM00451"/>
    </source>
</evidence>
<evidence type="ECO:0000256" key="5">
    <source>
        <dbReference type="ARBA" id="ARBA00022833"/>
    </source>
</evidence>
<evidence type="ECO:0000256" key="3">
    <source>
        <dbReference type="ARBA" id="ARBA00022737"/>
    </source>
</evidence>
<dbReference type="PANTHER" id="PTHR46144">
    <property type="entry name" value="ZINC FINGER PROTEIN 385B-LIKE"/>
    <property type="match status" value="1"/>
</dbReference>
<dbReference type="Pfam" id="PF12874">
    <property type="entry name" value="zf-met"/>
    <property type="match status" value="3"/>
</dbReference>
<dbReference type="OMA" id="FCNICNA"/>
<dbReference type="Ensembl" id="ENSEBUT00000016810.1">
    <property type="protein sequence ID" value="ENSEBUP00000016234.1"/>
    <property type="gene ID" value="ENSEBUG00000010185.1"/>
</dbReference>
<comment type="subcellular location">
    <subcellularLocation>
        <location evidence="1">Nucleus</location>
    </subcellularLocation>
</comment>
<feature type="domain" description="U1-type" evidence="7">
    <location>
        <begin position="88"/>
        <end position="122"/>
    </location>
</feature>
<sequence length="169" mass="19232">QHSYGHCKYAHQLKFDHGNFCNNYYGENRYKNCKLCCMMFSSPVVAQQHYQGKVHAKRLCLVYYFFLPDSVPSSDPQIPKMNATDMLNSNKFCNICNAVFNSPAMASNHYVGKKHMKNVTRTQTTTGRFLALTCNIILNSLEQFQMHEKGAKHQTNGLSPRSVSPNVAL</sequence>
<dbReference type="InterPro" id="IPR013087">
    <property type="entry name" value="Znf_C2H2_type"/>
</dbReference>
<organism evidence="8 9">
    <name type="scientific">Eptatretus burgeri</name>
    <name type="common">Inshore hagfish</name>
    <dbReference type="NCBI Taxonomy" id="7764"/>
    <lineage>
        <taxon>Eukaryota</taxon>
        <taxon>Metazoa</taxon>
        <taxon>Chordata</taxon>
        <taxon>Craniata</taxon>
        <taxon>Vertebrata</taxon>
        <taxon>Cyclostomata</taxon>
        <taxon>Myxini</taxon>
        <taxon>Myxiniformes</taxon>
        <taxon>Myxinidae</taxon>
        <taxon>Eptatretinae</taxon>
        <taxon>Eptatretus</taxon>
    </lineage>
</organism>
<dbReference type="PANTHER" id="PTHR46144:SF6">
    <property type="entry name" value="C2H2-TYPE DOMAIN-CONTAINING PROTEIN"/>
    <property type="match status" value="1"/>
</dbReference>
<name>A0A8C4QJD8_EPTBU</name>
<feature type="domain" description="U1-type" evidence="7">
    <location>
        <begin position="26"/>
        <end position="62"/>
    </location>
</feature>
<dbReference type="Proteomes" id="UP000694388">
    <property type="component" value="Unplaced"/>
</dbReference>
<keyword evidence="4" id="KW-0863">Zinc-finger</keyword>
<dbReference type="GO" id="GO:0003676">
    <property type="term" value="F:nucleic acid binding"/>
    <property type="evidence" value="ECO:0007669"/>
    <property type="project" value="InterPro"/>
</dbReference>
<dbReference type="Gene3D" id="3.30.160.60">
    <property type="entry name" value="Classic Zinc Finger"/>
    <property type="match status" value="2"/>
</dbReference>
<dbReference type="AlphaFoldDB" id="A0A8C4QJD8"/>
<keyword evidence="3" id="KW-0677">Repeat</keyword>
<evidence type="ECO:0000313" key="9">
    <source>
        <dbReference type="Proteomes" id="UP000694388"/>
    </source>
</evidence>
<proteinExistence type="predicted"/>
<reference evidence="8" key="2">
    <citation type="submission" date="2025-09" db="UniProtKB">
        <authorList>
            <consortium name="Ensembl"/>
        </authorList>
    </citation>
    <scope>IDENTIFICATION</scope>
</reference>
<dbReference type="InterPro" id="IPR036236">
    <property type="entry name" value="Znf_C2H2_sf"/>
</dbReference>
<dbReference type="SMART" id="SM00451">
    <property type="entry name" value="ZnF_U1"/>
    <property type="match status" value="3"/>
</dbReference>
<reference evidence="8" key="1">
    <citation type="submission" date="2025-08" db="UniProtKB">
        <authorList>
            <consortium name="Ensembl"/>
        </authorList>
    </citation>
    <scope>IDENTIFICATION</scope>
</reference>
<evidence type="ECO:0000256" key="4">
    <source>
        <dbReference type="ARBA" id="ARBA00022771"/>
    </source>
</evidence>
<evidence type="ECO:0000256" key="2">
    <source>
        <dbReference type="ARBA" id="ARBA00022723"/>
    </source>
</evidence>
<dbReference type="InterPro" id="IPR051868">
    <property type="entry name" value="ZN346_ZMAT4"/>
</dbReference>
<dbReference type="GO" id="GO:0008270">
    <property type="term" value="F:zinc ion binding"/>
    <property type="evidence" value="ECO:0007669"/>
    <property type="project" value="UniProtKB-KW"/>
</dbReference>
<keyword evidence="2" id="KW-0479">Metal-binding</keyword>
<protein>
    <recommendedName>
        <fullName evidence="7">U1-type domain-containing protein</fullName>
    </recommendedName>
</protein>
<keyword evidence="9" id="KW-1185">Reference proteome</keyword>
<accession>A0A8C4QJD8</accession>
<evidence type="ECO:0000313" key="8">
    <source>
        <dbReference type="Ensembl" id="ENSEBUP00000016234.1"/>
    </source>
</evidence>
<evidence type="ECO:0000256" key="1">
    <source>
        <dbReference type="ARBA" id="ARBA00004123"/>
    </source>
</evidence>